<keyword evidence="2" id="KW-1185">Reference proteome</keyword>
<evidence type="ECO:0000313" key="1">
    <source>
        <dbReference type="EMBL" id="NVO83465.1"/>
    </source>
</evidence>
<evidence type="ECO:0000313" key="2">
    <source>
        <dbReference type="Proteomes" id="UP000626554"/>
    </source>
</evidence>
<dbReference type="RefSeq" id="WP_176897173.1">
    <property type="nucleotide sequence ID" value="NZ_JABKAV010000002.1"/>
</dbReference>
<proteinExistence type="predicted"/>
<sequence>MPDFPRPDTALQALRPTVATETTTTPTTAGDFLHATLRLVLKLQNPLLLAVVVDFVRDHHVPLASAAPADRLRLLTGLLGRNTKLRYTVVGLITGQFTHAELAFYRQNRSELNRRLLELATRRVLDQAESVVALSVAP</sequence>
<dbReference type="Proteomes" id="UP000626554">
    <property type="component" value="Unassembled WGS sequence"/>
</dbReference>
<dbReference type="EMBL" id="JABKAV010000002">
    <property type="protein sequence ID" value="NVO83465.1"/>
    <property type="molecule type" value="Genomic_DNA"/>
</dbReference>
<protein>
    <recommendedName>
        <fullName evidence="3">Glyoxalase</fullName>
    </recommendedName>
</protein>
<evidence type="ECO:0008006" key="3">
    <source>
        <dbReference type="Google" id="ProtNLM"/>
    </source>
</evidence>
<reference evidence="1 2" key="1">
    <citation type="submission" date="2020-05" db="EMBL/GenBank/DDBJ databases">
        <title>Hymenobacter terrestris sp. nov. and Hymenobacter lapidiphilus sp. nov., isolated from regoliths in Antarctica.</title>
        <authorList>
            <person name="Sedlacek I."/>
            <person name="Pantucek R."/>
            <person name="Zeman M."/>
            <person name="Holochova P."/>
            <person name="Kralova S."/>
            <person name="Stankova E."/>
            <person name="Sedo O."/>
            <person name="Micenkova L."/>
            <person name="Svec P."/>
            <person name="Gupta V."/>
            <person name="Sood U."/>
            <person name="Korpole U.S."/>
            <person name="Lal R."/>
        </authorList>
    </citation>
    <scope>NUCLEOTIDE SEQUENCE [LARGE SCALE GENOMIC DNA]</scope>
    <source>
        <strain evidence="1 2">P5252</strain>
    </source>
</reference>
<comment type="caution">
    <text evidence="1">The sequence shown here is derived from an EMBL/GenBank/DDBJ whole genome shotgun (WGS) entry which is preliminary data.</text>
</comment>
<organism evidence="1 2">
    <name type="scientific">Hymenobacter terrestris</name>
    <dbReference type="NCBI Taxonomy" id="2748310"/>
    <lineage>
        <taxon>Bacteria</taxon>
        <taxon>Pseudomonadati</taxon>
        <taxon>Bacteroidota</taxon>
        <taxon>Cytophagia</taxon>
        <taxon>Cytophagales</taxon>
        <taxon>Hymenobacteraceae</taxon>
        <taxon>Hymenobacter</taxon>
    </lineage>
</organism>
<gene>
    <name evidence="1" type="ORF">HW556_01085</name>
</gene>
<accession>A0ABX2PXQ2</accession>
<name>A0ABX2PXQ2_9BACT</name>